<dbReference type="RefSeq" id="WP_192582161.1">
    <property type="nucleotide sequence ID" value="NZ_BHYM01000108.1"/>
</dbReference>
<dbReference type="Proteomes" id="UP000287519">
    <property type="component" value="Unassembled WGS sequence"/>
</dbReference>
<reference evidence="1 2" key="1">
    <citation type="submission" date="2018-11" db="EMBL/GenBank/DDBJ databases">
        <title>Microbial catabolism of amino acid.</title>
        <authorList>
            <person name="Hibi M."/>
            <person name="Ogawa J."/>
        </authorList>
    </citation>
    <scope>NUCLEOTIDE SEQUENCE [LARGE SCALE GENOMIC DNA]</scope>
    <source>
        <strain evidence="1 2">C31-06</strain>
    </source>
</reference>
<accession>A0A402CMC7</accession>
<dbReference type="EMBL" id="BHYM01000108">
    <property type="protein sequence ID" value="GCE44800.1"/>
    <property type="molecule type" value="Genomic_DNA"/>
</dbReference>
<proteinExistence type="predicted"/>
<organism evidence="1 2">
    <name type="scientific">Rhodococcus wratislaviensis</name>
    <name type="common">Tsukamurella wratislaviensis</name>
    <dbReference type="NCBI Taxonomy" id="44752"/>
    <lineage>
        <taxon>Bacteria</taxon>
        <taxon>Bacillati</taxon>
        <taxon>Actinomycetota</taxon>
        <taxon>Actinomycetes</taxon>
        <taxon>Mycobacteriales</taxon>
        <taxon>Nocardiaceae</taxon>
        <taxon>Rhodococcus</taxon>
    </lineage>
</organism>
<evidence type="ECO:0000313" key="1">
    <source>
        <dbReference type="EMBL" id="GCE44800.1"/>
    </source>
</evidence>
<comment type="caution">
    <text evidence="1">The sequence shown here is derived from an EMBL/GenBank/DDBJ whole genome shotgun (WGS) entry which is preliminary data.</text>
</comment>
<protein>
    <submittedName>
        <fullName evidence="1">Uncharacterized protein</fullName>
    </submittedName>
</protein>
<keyword evidence="2" id="KW-1185">Reference proteome</keyword>
<name>A0A402CMC7_RHOWR</name>
<sequence length="54" mass="5998">MTSPRDLRDLALVLTREATDTGRRTDLDAAIERYGFTRAELASESTGDPDADRQ</sequence>
<dbReference type="AlphaFoldDB" id="A0A402CMC7"/>
<evidence type="ECO:0000313" key="2">
    <source>
        <dbReference type="Proteomes" id="UP000287519"/>
    </source>
</evidence>
<gene>
    <name evidence="1" type="ORF">Rhow_000391</name>
</gene>